<name>A0A6I4IN56_9SPHI</name>
<dbReference type="KEGG" id="mgik:GO620_006955"/>
<keyword evidence="3" id="KW-1185">Reference proteome</keyword>
<protein>
    <submittedName>
        <fullName evidence="2">Uncharacterized protein</fullName>
    </submittedName>
</protein>
<keyword evidence="1" id="KW-0472">Membrane</keyword>
<proteinExistence type="predicted"/>
<reference evidence="2 3" key="1">
    <citation type="submission" date="2020-12" db="EMBL/GenBank/DDBJ databases">
        <title>HMF7856_wgs.fasta genome submission.</title>
        <authorList>
            <person name="Kang H."/>
            <person name="Kim H."/>
            <person name="Joh K."/>
        </authorList>
    </citation>
    <scope>NUCLEOTIDE SEQUENCE [LARGE SCALE GENOMIC DNA]</scope>
    <source>
        <strain evidence="2 3">HMF7856</strain>
    </source>
</reference>
<organism evidence="2 3">
    <name type="scientific">Mucilaginibacter ginkgonis</name>
    <dbReference type="NCBI Taxonomy" id="2682091"/>
    <lineage>
        <taxon>Bacteria</taxon>
        <taxon>Pseudomonadati</taxon>
        <taxon>Bacteroidota</taxon>
        <taxon>Sphingobacteriia</taxon>
        <taxon>Sphingobacteriales</taxon>
        <taxon>Sphingobacteriaceae</taxon>
        <taxon>Mucilaginibacter</taxon>
    </lineage>
</organism>
<evidence type="ECO:0000256" key="1">
    <source>
        <dbReference type="SAM" id="Phobius"/>
    </source>
</evidence>
<feature type="transmembrane region" description="Helical" evidence="1">
    <location>
        <begin position="153"/>
        <end position="169"/>
    </location>
</feature>
<keyword evidence="1" id="KW-0812">Transmembrane</keyword>
<gene>
    <name evidence="2" type="ORF">GO620_006955</name>
</gene>
<keyword evidence="1" id="KW-1133">Transmembrane helix</keyword>
<evidence type="ECO:0000313" key="3">
    <source>
        <dbReference type="Proteomes" id="UP000429232"/>
    </source>
</evidence>
<sequence length="175" mass="20003">MTLIICLIALSVFAQTITPDPDSLAYQNQRKKINTMLAQRVAKFGDYTISLGQHTGIFGLQTKKDIRRSNEILMDITRTDNAILEQTKVLLSLKDNQLKYRSYQQQTVQSQAKETQDVSIGYMTTINKLRVQNEKLTAQLRESEDRNSSIKKWAAAIVVVIIGLILFVNRKRTRN</sequence>
<evidence type="ECO:0000313" key="2">
    <source>
        <dbReference type="EMBL" id="QQL51529.1"/>
    </source>
</evidence>
<dbReference type="Proteomes" id="UP000429232">
    <property type="component" value="Chromosome"/>
</dbReference>
<accession>A0A6I4IN56</accession>
<dbReference type="EMBL" id="CP066775">
    <property type="protein sequence ID" value="QQL51529.1"/>
    <property type="molecule type" value="Genomic_DNA"/>
</dbReference>
<dbReference type="AlphaFoldDB" id="A0A6I4IN56"/>